<proteinExistence type="predicted"/>
<dbReference type="EMBL" id="JAIWYP010000001">
    <property type="protein sequence ID" value="KAH3878328.1"/>
    <property type="molecule type" value="Genomic_DNA"/>
</dbReference>
<accession>A0A9D4MJR0</accession>
<dbReference type="Proteomes" id="UP000828390">
    <property type="component" value="Unassembled WGS sequence"/>
</dbReference>
<keyword evidence="2" id="KW-1185">Reference proteome</keyword>
<sequence>MLFSNNVNFRPGEQYAIDAIQQKLLSEFLGLGWRLRRLDSLHLCLWPSRSSSNKNNNAGSHAVIDRYLAEQQAVW</sequence>
<evidence type="ECO:0000313" key="2">
    <source>
        <dbReference type="Proteomes" id="UP000828390"/>
    </source>
</evidence>
<protein>
    <submittedName>
        <fullName evidence="1">Uncharacterized protein</fullName>
    </submittedName>
</protein>
<organism evidence="1 2">
    <name type="scientific">Dreissena polymorpha</name>
    <name type="common">Zebra mussel</name>
    <name type="synonym">Mytilus polymorpha</name>
    <dbReference type="NCBI Taxonomy" id="45954"/>
    <lineage>
        <taxon>Eukaryota</taxon>
        <taxon>Metazoa</taxon>
        <taxon>Spiralia</taxon>
        <taxon>Lophotrochozoa</taxon>
        <taxon>Mollusca</taxon>
        <taxon>Bivalvia</taxon>
        <taxon>Autobranchia</taxon>
        <taxon>Heteroconchia</taxon>
        <taxon>Euheterodonta</taxon>
        <taxon>Imparidentia</taxon>
        <taxon>Neoheterodontei</taxon>
        <taxon>Myida</taxon>
        <taxon>Dreissenoidea</taxon>
        <taxon>Dreissenidae</taxon>
        <taxon>Dreissena</taxon>
    </lineage>
</organism>
<evidence type="ECO:0000313" key="1">
    <source>
        <dbReference type="EMBL" id="KAH3878328.1"/>
    </source>
</evidence>
<comment type="caution">
    <text evidence="1">The sequence shown here is derived from an EMBL/GenBank/DDBJ whole genome shotgun (WGS) entry which is preliminary data.</text>
</comment>
<name>A0A9D4MJR0_DREPO</name>
<dbReference type="AlphaFoldDB" id="A0A9D4MJR0"/>
<gene>
    <name evidence="1" type="ORF">DPMN_002216</name>
</gene>
<reference evidence="1" key="2">
    <citation type="submission" date="2020-11" db="EMBL/GenBank/DDBJ databases">
        <authorList>
            <person name="McCartney M.A."/>
            <person name="Auch B."/>
            <person name="Kono T."/>
            <person name="Mallez S."/>
            <person name="Becker A."/>
            <person name="Gohl D.M."/>
            <person name="Silverstein K.A.T."/>
            <person name="Koren S."/>
            <person name="Bechman K.B."/>
            <person name="Herman A."/>
            <person name="Abrahante J.E."/>
            <person name="Garbe J."/>
        </authorList>
    </citation>
    <scope>NUCLEOTIDE SEQUENCE</scope>
    <source>
        <strain evidence="1">Duluth1</strain>
        <tissue evidence="1">Whole animal</tissue>
    </source>
</reference>
<reference evidence="1" key="1">
    <citation type="journal article" date="2019" name="bioRxiv">
        <title>The Genome of the Zebra Mussel, Dreissena polymorpha: A Resource for Invasive Species Research.</title>
        <authorList>
            <person name="McCartney M.A."/>
            <person name="Auch B."/>
            <person name="Kono T."/>
            <person name="Mallez S."/>
            <person name="Zhang Y."/>
            <person name="Obille A."/>
            <person name="Becker A."/>
            <person name="Abrahante J.E."/>
            <person name="Garbe J."/>
            <person name="Badalamenti J.P."/>
            <person name="Herman A."/>
            <person name="Mangelson H."/>
            <person name="Liachko I."/>
            <person name="Sullivan S."/>
            <person name="Sone E.D."/>
            <person name="Koren S."/>
            <person name="Silverstein K.A.T."/>
            <person name="Beckman K.B."/>
            <person name="Gohl D.M."/>
        </authorList>
    </citation>
    <scope>NUCLEOTIDE SEQUENCE</scope>
    <source>
        <strain evidence="1">Duluth1</strain>
        <tissue evidence="1">Whole animal</tissue>
    </source>
</reference>